<evidence type="ECO:0000259" key="2">
    <source>
        <dbReference type="Pfam" id="PF13472"/>
    </source>
</evidence>
<evidence type="ECO:0000256" key="1">
    <source>
        <dbReference type="SAM" id="MobiDB-lite"/>
    </source>
</evidence>
<sequence length="498" mass="55780">MGKLYDSEKDAVSDGTQVSHVLNQSSGLKAGKRAEFRQARGHCYLSRKATQIRPERDRATELTTPSEGPFRSANHPVTSRVSDRGSGDGQTDELDGVSNLVQITVLWARTGFDQPYGDNVRRGLPASRSCPAGCVARGLEKGLFSLLWGVRIASSNYIRRDPALRREIRAPGIKVEFTGDKLAVSFGPSTTDGVLVAYRLGSLDWQFSNVTADATYQFVGNWTELNDEEIREKKIFEMRVQIAGVATANNAELTVPPKFDKKVEIIGGSIASGQYGTYETISSWAYLFVAGLGNVEHTITAYPGACLTDKACYGGDVHGMTWYWHQASDPGSRAHQFYGNEPERWDVTAEQPADLVLIQMGGNDFRHPNEVPGKDFYHAYVDLIEDIHSAWPHAVVLIVSQWGSFVRKGMTHQPTQVYEEEAKKVHEHFLDRGFVYYFDTTGILQYNDINPKNHPTDVGHIKLASHLLQWVRLVLRWKLEPLGEVQHGTLYWNDQQEY</sequence>
<dbReference type="Gene3D" id="3.40.50.1110">
    <property type="entry name" value="SGNH hydrolase"/>
    <property type="match status" value="1"/>
</dbReference>
<evidence type="ECO:0000313" key="3">
    <source>
        <dbReference type="EMBL" id="OOQ88723.1"/>
    </source>
</evidence>
<proteinExistence type="predicted"/>
<dbReference type="InterPro" id="IPR037461">
    <property type="entry name" value="CtCE2-like_dom"/>
</dbReference>
<dbReference type="InterPro" id="IPR052762">
    <property type="entry name" value="PCW_deacetylase/CE"/>
</dbReference>
<dbReference type="CDD" id="cd01831">
    <property type="entry name" value="Endoglucanase_E_like"/>
    <property type="match status" value="1"/>
</dbReference>
<dbReference type="Pfam" id="PF13472">
    <property type="entry name" value="Lipase_GDSL_2"/>
    <property type="match status" value="1"/>
</dbReference>
<dbReference type="PANTHER" id="PTHR37834:SF2">
    <property type="entry name" value="ESTERASE, SGNH HYDROLASE-TYPE"/>
    <property type="match status" value="1"/>
</dbReference>
<dbReference type="InterPro" id="IPR013830">
    <property type="entry name" value="SGNH_hydro"/>
</dbReference>
<name>A0A1S9RT64_PENBI</name>
<protein>
    <submittedName>
        <fullName evidence="3">Acetylxylan esterase</fullName>
    </submittedName>
</protein>
<evidence type="ECO:0000313" key="4">
    <source>
        <dbReference type="Proteomes" id="UP000190744"/>
    </source>
</evidence>
<dbReference type="Proteomes" id="UP000190744">
    <property type="component" value="Unassembled WGS sequence"/>
</dbReference>
<reference evidence="4" key="1">
    <citation type="submission" date="2015-09" db="EMBL/GenBank/DDBJ databases">
        <authorList>
            <person name="Fill T.P."/>
            <person name="Baretta J.F."/>
            <person name="de Almeida L.G."/>
            <person name="Rocha M."/>
            <person name="de Souza D.H."/>
            <person name="Malavazi I."/>
            <person name="Cerdeira L.T."/>
            <person name="Hong H."/>
            <person name="Samborskyy M."/>
            <person name="de Vasconcelos A.T."/>
            <person name="Leadlay P."/>
            <person name="Rodrigues-Filho E."/>
        </authorList>
    </citation>
    <scope>NUCLEOTIDE SEQUENCE [LARGE SCALE GENOMIC DNA]</scope>
    <source>
        <strain evidence="4">LaBioMMi 136</strain>
    </source>
</reference>
<gene>
    <name evidence="3" type="ORF">PEBR_11175</name>
</gene>
<dbReference type="InterPro" id="IPR036514">
    <property type="entry name" value="SGNH_hydro_sf"/>
</dbReference>
<dbReference type="PANTHER" id="PTHR37834">
    <property type="entry name" value="GDSL-LIKE LIPASE/ACYLHYDROLASE DOMAIN PROTEIN (AFU_ORTHOLOGUE AFUA_2G00620)"/>
    <property type="match status" value="1"/>
</dbReference>
<dbReference type="GO" id="GO:0052689">
    <property type="term" value="F:carboxylic ester hydrolase activity"/>
    <property type="evidence" value="ECO:0007669"/>
    <property type="project" value="InterPro"/>
</dbReference>
<organism evidence="3 4">
    <name type="scientific">Penicillium brasilianum</name>
    <dbReference type="NCBI Taxonomy" id="104259"/>
    <lineage>
        <taxon>Eukaryota</taxon>
        <taxon>Fungi</taxon>
        <taxon>Dikarya</taxon>
        <taxon>Ascomycota</taxon>
        <taxon>Pezizomycotina</taxon>
        <taxon>Eurotiomycetes</taxon>
        <taxon>Eurotiomycetidae</taxon>
        <taxon>Eurotiales</taxon>
        <taxon>Aspergillaceae</taxon>
        <taxon>Penicillium</taxon>
    </lineage>
</organism>
<feature type="domain" description="SGNH hydrolase-type esterase" evidence="2">
    <location>
        <begin position="266"/>
        <end position="460"/>
    </location>
</feature>
<dbReference type="AlphaFoldDB" id="A0A1S9RT64"/>
<comment type="caution">
    <text evidence="3">The sequence shown here is derived from an EMBL/GenBank/DDBJ whole genome shotgun (WGS) entry which is preliminary data.</text>
</comment>
<feature type="region of interest" description="Disordered" evidence="1">
    <location>
        <begin position="47"/>
        <end position="94"/>
    </location>
</feature>
<dbReference type="EMBL" id="LJBN01000117">
    <property type="protein sequence ID" value="OOQ88723.1"/>
    <property type="molecule type" value="Genomic_DNA"/>
</dbReference>
<accession>A0A1S9RT64</accession>
<dbReference type="SUPFAM" id="SSF52266">
    <property type="entry name" value="SGNH hydrolase"/>
    <property type="match status" value="1"/>
</dbReference>